<reference evidence="3" key="1">
    <citation type="submission" date="2016-11" db="UniProtKB">
        <authorList>
            <consortium name="WormBaseParasite"/>
        </authorList>
    </citation>
    <scope>IDENTIFICATION</scope>
</reference>
<dbReference type="WBParaSite" id="L893_g10443.t1">
    <property type="protein sequence ID" value="L893_g10443.t1"/>
    <property type="gene ID" value="L893_g10443"/>
</dbReference>
<protein>
    <submittedName>
        <fullName evidence="3">Hepatoma-derived growth factor-related protein 2</fullName>
    </submittedName>
</protein>
<organism evidence="2 3">
    <name type="scientific">Steinernema glaseri</name>
    <dbReference type="NCBI Taxonomy" id="37863"/>
    <lineage>
        <taxon>Eukaryota</taxon>
        <taxon>Metazoa</taxon>
        <taxon>Ecdysozoa</taxon>
        <taxon>Nematoda</taxon>
        <taxon>Chromadorea</taxon>
        <taxon>Rhabditida</taxon>
        <taxon>Tylenchina</taxon>
        <taxon>Panagrolaimomorpha</taxon>
        <taxon>Strongyloidoidea</taxon>
        <taxon>Steinernematidae</taxon>
        <taxon>Steinernema</taxon>
    </lineage>
</organism>
<feature type="compositionally biased region" description="Basic and acidic residues" evidence="1">
    <location>
        <begin position="76"/>
        <end position="103"/>
    </location>
</feature>
<dbReference type="AlphaFoldDB" id="A0A1I7XWZ0"/>
<feature type="compositionally biased region" description="Basic residues" evidence="1">
    <location>
        <begin position="60"/>
        <end position="74"/>
    </location>
</feature>
<sequence length="171" mass="18771">MPLFDSLDELKAQFFGDHELQSVFIDDNFDDTVVKLCEKAVIRAEKNAKKDDKSKLAKAASKKQPPKGKNKSAQKRNAEALGEKEPTSKKQKISEEKTLKPKAGESTAANLSNSQLKKEQKRSGQGNSLLSVKPEEKDVPQEEAQSSPQEATECKEGKEAQIGMLPEVTSA</sequence>
<evidence type="ECO:0000313" key="3">
    <source>
        <dbReference type="WBParaSite" id="L893_g10443.t1"/>
    </source>
</evidence>
<feature type="region of interest" description="Disordered" evidence="1">
    <location>
        <begin position="44"/>
        <end position="171"/>
    </location>
</feature>
<evidence type="ECO:0000313" key="2">
    <source>
        <dbReference type="Proteomes" id="UP000095287"/>
    </source>
</evidence>
<accession>A0A1I7XWZ0</accession>
<keyword evidence="2" id="KW-1185">Reference proteome</keyword>
<feature type="compositionally biased region" description="Basic and acidic residues" evidence="1">
    <location>
        <begin position="44"/>
        <end position="55"/>
    </location>
</feature>
<evidence type="ECO:0000256" key="1">
    <source>
        <dbReference type="SAM" id="MobiDB-lite"/>
    </source>
</evidence>
<proteinExistence type="predicted"/>
<name>A0A1I7XWZ0_9BILA</name>
<dbReference type="Proteomes" id="UP000095287">
    <property type="component" value="Unplaced"/>
</dbReference>